<evidence type="ECO:0000313" key="4">
    <source>
        <dbReference type="Proteomes" id="UP000192247"/>
    </source>
</evidence>
<feature type="compositionally biased region" description="Low complexity" evidence="1">
    <location>
        <begin position="55"/>
        <end position="64"/>
    </location>
</feature>
<evidence type="ECO:0000256" key="1">
    <source>
        <dbReference type="SAM" id="MobiDB-lite"/>
    </source>
</evidence>
<dbReference type="InParanoid" id="A0A1V9X617"/>
<dbReference type="OrthoDB" id="6509515at2759"/>
<dbReference type="EMBL" id="MNPL01023288">
    <property type="protein sequence ID" value="OQR68821.1"/>
    <property type="molecule type" value="Genomic_DNA"/>
</dbReference>
<dbReference type="Proteomes" id="UP000192247">
    <property type="component" value="Unassembled WGS sequence"/>
</dbReference>
<proteinExistence type="predicted"/>
<protein>
    <recommendedName>
        <fullName evidence="2">Myb/SANT-like DNA-binding domain-containing protein</fullName>
    </recommendedName>
</protein>
<accession>A0A1V9X617</accession>
<organism evidence="3 4">
    <name type="scientific">Tropilaelaps mercedesae</name>
    <dbReference type="NCBI Taxonomy" id="418985"/>
    <lineage>
        <taxon>Eukaryota</taxon>
        <taxon>Metazoa</taxon>
        <taxon>Ecdysozoa</taxon>
        <taxon>Arthropoda</taxon>
        <taxon>Chelicerata</taxon>
        <taxon>Arachnida</taxon>
        <taxon>Acari</taxon>
        <taxon>Parasitiformes</taxon>
        <taxon>Mesostigmata</taxon>
        <taxon>Gamasina</taxon>
        <taxon>Dermanyssoidea</taxon>
        <taxon>Laelapidae</taxon>
        <taxon>Tropilaelaps</taxon>
    </lineage>
</organism>
<feature type="region of interest" description="Disordered" evidence="1">
    <location>
        <begin position="33"/>
        <end position="70"/>
    </location>
</feature>
<sequence>MITVIDGGSLAGPCVTPLISPSTAEFIHTQAATDPQTHPAPVSQLTEPLKDHAESTSIESTSSSQGPLPRGVTEIQATRILPTSGSVGTGIVTVLTTNSTTSTTLATSTTHTITLGPAATSNQKLDSAAPTGNEDDRRGTGGGMLIWTPELVSVLVECYVASMQEAGVGAQKKRVYEQVADQVHSRTGVPVTGEQVGNKIKFMRKQHMTVKAMLMSNKHVPGAKMTPHFKALDDVFSKDNTSAPLNRALEKCLGGKVKVIPPTKGIQGGSSSGTSGSSIVVVQQRDERNSLGSAFSHYIAKLIDELADDQRDEVQEYILSFIFGVKQQSRQQQQASAAASISGAANSATPS</sequence>
<comment type="caution">
    <text evidence="3">The sequence shown here is derived from an EMBL/GenBank/DDBJ whole genome shotgun (WGS) entry which is preliminary data.</text>
</comment>
<gene>
    <name evidence="3" type="ORF">BIW11_04490</name>
</gene>
<keyword evidence="4" id="KW-1185">Reference proteome</keyword>
<dbReference type="Pfam" id="PF13837">
    <property type="entry name" value="Myb_DNA-bind_4"/>
    <property type="match status" value="1"/>
</dbReference>
<dbReference type="InterPro" id="IPR044822">
    <property type="entry name" value="Myb_DNA-bind_4"/>
</dbReference>
<dbReference type="AlphaFoldDB" id="A0A1V9X617"/>
<evidence type="ECO:0000313" key="3">
    <source>
        <dbReference type="EMBL" id="OQR68821.1"/>
    </source>
</evidence>
<reference evidence="3 4" key="1">
    <citation type="journal article" date="2017" name="Gigascience">
        <title>Draft genome of the honey bee ectoparasitic mite, Tropilaelaps mercedesae, is shaped by the parasitic life history.</title>
        <authorList>
            <person name="Dong X."/>
            <person name="Armstrong S.D."/>
            <person name="Xia D."/>
            <person name="Makepeace B.L."/>
            <person name="Darby A.C."/>
            <person name="Kadowaki T."/>
        </authorList>
    </citation>
    <scope>NUCLEOTIDE SEQUENCE [LARGE SCALE GENOMIC DNA]</scope>
    <source>
        <strain evidence="3">Wuxi-XJTLU</strain>
    </source>
</reference>
<name>A0A1V9X617_9ACAR</name>
<feature type="domain" description="Myb/SANT-like DNA-binding" evidence="2">
    <location>
        <begin position="147"/>
        <end position="234"/>
    </location>
</feature>
<evidence type="ECO:0000259" key="2">
    <source>
        <dbReference type="Pfam" id="PF13837"/>
    </source>
</evidence>